<reference evidence="13 14" key="1">
    <citation type="submission" date="2022-07" db="EMBL/GenBank/DDBJ databases">
        <authorList>
            <person name="Li W.-J."/>
            <person name="Deng Q.-Q."/>
        </authorList>
    </citation>
    <scope>NUCLEOTIDE SEQUENCE [LARGE SCALE GENOMIC DNA]</scope>
    <source>
        <strain evidence="13 14">SYSU M60028</strain>
    </source>
</reference>
<sequence>MPRDLDALKRPQTTVHLDRAALARLYALLWPRDDPPFRARFGLTIALMSGAAALNAIVPLLFASAVDGFSGRAEPWMAPVAIIGAYVALQWLSRVMNESRWSLYGPIEQRLQRSLARRAMAHLHGLSLSFHLGRRTGQISRILDNGLSGLRELLFDSVFLILPLAAEIVFVAAVMMVRVDAVFATVLLVTLAIYGAILVIGSEWLRSKQRRAVAQGAIAHGEAVDSLINYETVKYFGNEEHVTSRYDRSLAEVERLTVASLRFRSLLGVALSTVLVSGMAAILFLAAARLSAGSISLGDFVLVNAYMLQLIRPMERLGQLYRALKQSFADLEQLLQLLEETPEVGDRPGAVELPPGRGAIAFEHVGFGYGKGRGTLEEIDFAVPPGAKVALVGPTGAGKSTVARLLFRFYDPQAGRIVVDGRDIRDVTQASLRAAIAVVPQDTVLFNDTIGYNIGFGRPGAGQAEIEAAARAAELHDFIAALPDGYATLVGERGLKLSGGEKQRVAIARAVLKNPRIFILDEATSALDSATEKAVQENLARVCRGTTTLVIAHRLSTVVDADIILVLEGGRIVEQGDHATLLRRGGLYATLWRRQAETPGTGEVDEGVETNEALEKKEAAR</sequence>
<dbReference type="SMART" id="SM00382">
    <property type="entry name" value="AAA"/>
    <property type="match status" value="1"/>
</dbReference>
<protein>
    <submittedName>
        <fullName evidence="13">ABC transporter ATP-binding protein/permease</fullName>
    </submittedName>
</protein>
<dbReference type="InterPro" id="IPR003593">
    <property type="entry name" value="AAA+_ATPase"/>
</dbReference>
<evidence type="ECO:0000256" key="10">
    <source>
        <dbReference type="SAM" id="Phobius"/>
    </source>
</evidence>
<evidence type="ECO:0000256" key="6">
    <source>
        <dbReference type="ARBA" id="ARBA00022989"/>
    </source>
</evidence>
<feature type="transmembrane region" description="Helical" evidence="10">
    <location>
        <begin position="76"/>
        <end position="93"/>
    </location>
</feature>
<feature type="transmembrane region" description="Helical" evidence="10">
    <location>
        <begin position="265"/>
        <end position="286"/>
    </location>
</feature>
<dbReference type="Pfam" id="PF00664">
    <property type="entry name" value="ABC_membrane"/>
    <property type="match status" value="1"/>
</dbReference>
<dbReference type="PANTHER" id="PTHR24221">
    <property type="entry name" value="ATP-BINDING CASSETTE SUB-FAMILY B"/>
    <property type="match status" value="1"/>
</dbReference>
<proteinExistence type="inferred from homology"/>
<comment type="similarity">
    <text evidence="2">Belongs to the ABC transporter superfamily.</text>
</comment>
<dbReference type="PROSITE" id="PS50929">
    <property type="entry name" value="ABC_TM1F"/>
    <property type="match status" value="1"/>
</dbReference>
<evidence type="ECO:0000259" key="11">
    <source>
        <dbReference type="PROSITE" id="PS50893"/>
    </source>
</evidence>
<evidence type="ECO:0000256" key="4">
    <source>
        <dbReference type="ARBA" id="ARBA00022741"/>
    </source>
</evidence>
<dbReference type="Gene3D" id="3.40.50.300">
    <property type="entry name" value="P-loop containing nucleotide triphosphate hydrolases"/>
    <property type="match status" value="1"/>
</dbReference>
<feature type="transmembrane region" description="Helical" evidence="10">
    <location>
        <begin position="181"/>
        <end position="201"/>
    </location>
</feature>
<evidence type="ECO:0000256" key="2">
    <source>
        <dbReference type="ARBA" id="ARBA00005417"/>
    </source>
</evidence>
<feature type="coiled-coil region" evidence="8">
    <location>
        <begin position="314"/>
        <end position="341"/>
    </location>
</feature>
<dbReference type="InterPro" id="IPR011527">
    <property type="entry name" value="ABC1_TM_dom"/>
</dbReference>
<keyword evidence="6 10" id="KW-1133">Transmembrane helix</keyword>
<organism evidence="13 14">
    <name type="scientific">Alsobacter ponti</name>
    <dbReference type="NCBI Taxonomy" id="2962936"/>
    <lineage>
        <taxon>Bacteria</taxon>
        <taxon>Pseudomonadati</taxon>
        <taxon>Pseudomonadota</taxon>
        <taxon>Alphaproteobacteria</taxon>
        <taxon>Hyphomicrobiales</taxon>
        <taxon>Alsobacteraceae</taxon>
        <taxon>Alsobacter</taxon>
    </lineage>
</organism>
<dbReference type="Gene3D" id="1.20.1560.10">
    <property type="entry name" value="ABC transporter type 1, transmembrane domain"/>
    <property type="match status" value="1"/>
</dbReference>
<gene>
    <name evidence="13" type="ORF">NK718_13600</name>
</gene>
<keyword evidence="4" id="KW-0547">Nucleotide-binding</keyword>
<dbReference type="RefSeq" id="WP_254743256.1">
    <property type="nucleotide sequence ID" value="NZ_JANCLU010000012.1"/>
</dbReference>
<feature type="domain" description="ABC transporter" evidence="11">
    <location>
        <begin position="360"/>
        <end position="594"/>
    </location>
</feature>
<evidence type="ECO:0000256" key="5">
    <source>
        <dbReference type="ARBA" id="ARBA00022840"/>
    </source>
</evidence>
<feature type="transmembrane region" description="Helical" evidence="10">
    <location>
        <begin position="153"/>
        <end position="175"/>
    </location>
</feature>
<evidence type="ECO:0000256" key="9">
    <source>
        <dbReference type="SAM" id="MobiDB-lite"/>
    </source>
</evidence>
<dbReference type="Pfam" id="PF00005">
    <property type="entry name" value="ABC_tran"/>
    <property type="match status" value="1"/>
</dbReference>
<comment type="subcellular location">
    <subcellularLocation>
        <location evidence="1">Cell membrane</location>
        <topology evidence="1">Multi-pass membrane protein</topology>
    </subcellularLocation>
</comment>
<dbReference type="SUPFAM" id="SSF90123">
    <property type="entry name" value="ABC transporter transmembrane region"/>
    <property type="match status" value="1"/>
</dbReference>
<dbReference type="PROSITE" id="PS50893">
    <property type="entry name" value="ABC_TRANSPORTER_2"/>
    <property type="match status" value="1"/>
</dbReference>
<feature type="region of interest" description="Disordered" evidence="9">
    <location>
        <begin position="599"/>
        <end position="621"/>
    </location>
</feature>
<evidence type="ECO:0000256" key="1">
    <source>
        <dbReference type="ARBA" id="ARBA00004651"/>
    </source>
</evidence>
<dbReference type="PROSITE" id="PS00211">
    <property type="entry name" value="ABC_TRANSPORTER_1"/>
    <property type="match status" value="1"/>
</dbReference>
<keyword evidence="3 10" id="KW-0812">Transmembrane</keyword>
<comment type="caution">
    <text evidence="13">The sequence shown here is derived from an EMBL/GenBank/DDBJ whole genome shotgun (WGS) entry which is preliminary data.</text>
</comment>
<dbReference type="InterPro" id="IPR039421">
    <property type="entry name" value="Type_1_exporter"/>
</dbReference>
<evidence type="ECO:0000256" key="3">
    <source>
        <dbReference type="ARBA" id="ARBA00022692"/>
    </source>
</evidence>
<keyword evidence="8" id="KW-0175">Coiled coil</keyword>
<keyword evidence="5 13" id="KW-0067">ATP-binding</keyword>
<dbReference type="Proteomes" id="UP001205890">
    <property type="component" value="Unassembled WGS sequence"/>
</dbReference>
<evidence type="ECO:0000259" key="12">
    <source>
        <dbReference type="PROSITE" id="PS50929"/>
    </source>
</evidence>
<accession>A0ABT1LDG1</accession>
<keyword evidence="7 10" id="KW-0472">Membrane</keyword>
<dbReference type="SUPFAM" id="SSF52540">
    <property type="entry name" value="P-loop containing nucleoside triphosphate hydrolases"/>
    <property type="match status" value="1"/>
</dbReference>
<feature type="domain" description="ABC transmembrane type-1" evidence="12">
    <location>
        <begin position="43"/>
        <end position="326"/>
    </location>
</feature>
<dbReference type="PANTHER" id="PTHR24221:SF654">
    <property type="entry name" value="ATP-BINDING CASSETTE SUB-FAMILY B MEMBER 6"/>
    <property type="match status" value="1"/>
</dbReference>
<dbReference type="CDD" id="cd18582">
    <property type="entry name" value="ABC_6TM_ATM1_ABCB7"/>
    <property type="match status" value="1"/>
</dbReference>
<dbReference type="GO" id="GO:0005524">
    <property type="term" value="F:ATP binding"/>
    <property type="evidence" value="ECO:0007669"/>
    <property type="project" value="UniProtKB-KW"/>
</dbReference>
<dbReference type="InterPro" id="IPR027417">
    <property type="entry name" value="P-loop_NTPase"/>
</dbReference>
<dbReference type="InterPro" id="IPR036640">
    <property type="entry name" value="ABC1_TM_sf"/>
</dbReference>
<evidence type="ECO:0000313" key="13">
    <source>
        <dbReference type="EMBL" id="MCP8939556.1"/>
    </source>
</evidence>
<evidence type="ECO:0000256" key="7">
    <source>
        <dbReference type="ARBA" id="ARBA00023136"/>
    </source>
</evidence>
<feature type="transmembrane region" description="Helical" evidence="10">
    <location>
        <begin position="41"/>
        <end position="64"/>
    </location>
</feature>
<keyword evidence="14" id="KW-1185">Reference proteome</keyword>
<dbReference type="InterPro" id="IPR017871">
    <property type="entry name" value="ABC_transporter-like_CS"/>
</dbReference>
<evidence type="ECO:0000256" key="8">
    <source>
        <dbReference type="SAM" id="Coils"/>
    </source>
</evidence>
<dbReference type="InterPro" id="IPR003439">
    <property type="entry name" value="ABC_transporter-like_ATP-bd"/>
</dbReference>
<name>A0ABT1LDG1_9HYPH</name>
<dbReference type="EMBL" id="JANCLU010000012">
    <property type="protein sequence ID" value="MCP8939556.1"/>
    <property type="molecule type" value="Genomic_DNA"/>
</dbReference>
<evidence type="ECO:0000313" key="14">
    <source>
        <dbReference type="Proteomes" id="UP001205890"/>
    </source>
</evidence>